<evidence type="ECO:0000313" key="3">
    <source>
        <dbReference type="Proteomes" id="UP001210925"/>
    </source>
</evidence>
<keyword evidence="3" id="KW-1185">Reference proteome</keyword>
<proteinExistence type="predicted"/>
<reference evidence="2" key="1">
    <citation type="submission" date="2020-05" db="EMBL/GenBank/DDBJ databases">
        <title>Phylogenomic resolution of chytrid fungi.</title>
        <authorList>
            <person name="Stajich J.E."/>
            <person name="Amses K."/>
            <person name="Simmons R."/>
            <person name="Seto K."/>
            <person name="Myers J."/>
            <person name="Bonds A."/>
            <person name="Quandt C.A."/>
            <person name="Barry K."/>
            <person name="Liu P."/>
            <person name="Grigoriev I."/>
            <person name="Longcore J.E."/>
            <person name="James T.Y."/>
        </authorList>
    </citation>
    <scope>NUCLEOTIDE SEQUENCE</scope>
    <source>
        <strain evidence="2">PLAUS21</strain>
    </source>
</reference>
<name>A0AAD5Y413_9FUNG</name>
<evidence type="ECO:0000256" key="1">
    <source>
        <dbReference type="SAM" id="Phobius"/>
    </source>
</evidence>
<dbReference type="Proteomes" id="UP001210925">
    <property type="component" value="Unassembled WGS sequence"/>
</dbReference>
<accession>A0AAD5Y413</accession>
<comment type="caution">
    <text evidence="2">The sequence shown here is derived from an EMBL/GenBank/DDBJ whole genome shotgun (WGS) entry which is preliminary data.</text>
</comment>
<keyword evidence="1" id="KW-1133">Transmembrane helix</keyword>
<sequence>MERRLLTTVSCSASDLRFYAEYNPEWEQFISRQDFQLLLDHLNKATGKAPNKFITWTLYFLAFSALVTEFVLGFGTNYSFWILLIPFSAMLLFMTTLGIYKSEMLTVLDTELRQAIARFTEDMKSPNVLLQYSRNLFWEQNIKPGSAEAKFDYIVYIYILQIVNAPLPALLKNEQTIPIEIDDQTE</sequence>
<gene>
    <name evidence="2" type="ORF">HK103_004458</name>
</gene>
<feature type="transmembrane region" description="Helical" evidence="1">
    <location>
        <begin position="78"/>
        <end position="100"/>
    </location>
</feature>
<dbReference type="EMBL" id="JADGKB010000037">
    <property type="protein sequence ID" value="KAJ3257549.1"/>
    <property type="molecule type" value="Genomic_DNA"/>
</dbReference>
<feature type="transmembrane region" description="Helical" evidence="1">
    <location>
        <begin position="53"/>
        <end position="72"/>
    </location>
</feature>
<protein>
    <submittedName>
        <fullName evidence="2">Uncharacterized protein</fullName>
    </submittedName>
</protein>
<organism evidence="2 3">
    <name type="scientific">Boothiomyces macroporosus</name>
    <dbReference type="NCBI Taxonomy" id="261099"/>
    <lineage>
        <taxon>Eukaryota</taxon>
        <taxon>Fungi</taxon>
        <taxon>Fungi incertae sedis</taxon>
        <taxon>Chytridiomycota</taxon>
        <taxon>Chytridiomycota incertae sedis</taxon>
        <taxon>Chytridiomycetes</taxon>
        <taxon>Rhizophydiales</taxon>
        <taxon>Terramycetaceae</taxon>
        <taxon>Boothiomyces</taxon>
    </lineage>
</organism>
<dbReference type="AlphaFoldDB" id="A0AAD5Y413"/>
<keyword evidence="1" id="KW-0472">Membrane</keyword>
<evidence type="ECO:0000313" key="2">
    <source>
        <dbReference type="EMBL" id="KAJ3257549.1"/>
    </source>
</evidence>
<keyword evidence="1" id="KW-0812">Transmembrane</keyword>